<dbReference type="PANTHER" id="PTHR27003">
    <property type="entry name" value="OS07G0166700 PROTEIN"/>
    <property type="match status" value="1"/>
</dbReference>
<evidence type="ECO:0000313" key="10">
    <source>
        <dbReference type="Proteomes" id="UP000245207"/>
    </source>
</evidence>
<dbReference type="GO" id="GO:0004714">
    <property type="term" value="F:transmembrane receptor protein tyrosine kinase activity"/>
    <property type="evidence" value="ECO:0007669"/>
    <property type="project" value="InterPro"/>
</dbReference>
<evidence type="ECO:0000256" key="2">
    <source>
        <dbReference type="ARBA" id="ARBA00022679"/>
    </source>
</evidence>
<dbReference type="InterPro" id="IPR001245">
    <property type="entry name" value="Ser-Thr/Tyr_kinase_cat_dom"/>
</dbReference>
<reference evidence="9 10" key="1">
    <citation type="journal article" date="2018" name="Mol. Plant">
        <title>The genome of Artemisia annua provides insight into the evolution of Asteraceae family and artemisinin biosynthesis.</title>
        <authorList>
            <person name="Shen Q."/>
            <person name="Zhang L."/>
            <person name="Liao Z."/>
            <person name="Wang S."/>
            <person name="Yan T."/>
            <person name="Shi P."/>
            <person name="Liu M."/>
            <person name="Fu X."/>
            <person name="Pan Q."/>
            <person name="Wang Y."/>
            <person name="Lv Z."/>
            <person name="Lu X."/>
            <person name="Zhang F."/>
            <person name="Jiang W."/>
            <person name="Ma Y."/>
            <person name="Chen M."/>
            <person name="Hao X."/>
            <person name="Li L."/>
            <person name="Tang Y."/>
            <person name="Lv G."/>
            <person name="Zhou Y."/>
            <person name="Sun X."/>
            <person name="Brodelius P.E."/>
            <person name="Rose J.K.C."/>
            <person name="Tang K."/>
        </authorList>
    </citation>
    <scope>NUCLEOTIDE SEQUENCE [LARGE SCALE GENOMIC DNA]</scope>
    <source>
        <strain evidence="10">cv. Huhao1</strain>
        <tissue evidence="9">Leaf</tissue>
    </source>
</reference>
<proteinExistence type="predicted"/>
<dbReference type="GO" id="GO:0005886">
    <property type="term" value="C:plasma membrane"/>
    <property type="evidence" value="ECO:0007669"/>
    <property type="project" value="TreeGrafter"/>
</dbReference>
<gene>
    <name evidence="9" type="ORF">CTI12_AA091850</name>
</gene>
<evidence type="ECO:0000313" key="9">
    <source>
        <dbReference type="EMBL" id="PWA91301.1"/>
    </source>
</evidence>
<dbReference type="GO" id="GO:0005524">
    <property type="term" value="F:ATP binding"/>
    <property type="evidence" value="ECO:0007669"/>
    <property type="project" value="UniProtKB-UniRule"/>
</dbReference>
<dbReference type="FunFam" id="3.30.200.20:FF:000039">
    <property type="entry name" value="receptor-like protein kinase FERONIA"/>
    <property type="match status" value="1"/>
</dbReference>
<keyword evidence="10" id="KW-1185">Reference proteome</keyword>
<dbReference type="PROSITE" id="PS00109">
    <property type="entry name" value="PROTEIN_KINASE_TYR"/>
    <property type="match status" value="2"/>
</dbReference>
<keyword evidence="3 6" id="KW-0547">Nucleotide-binding</keyword>
<evidence type="ECO:0000256" key="5">
    <source>
        <dbReference type="ARBA" id="ARBA00022840"/>
    </source>
</evidence>
<dbReference type="InterPro" id="IPR045272">
    <property type="entry name" value="ANXUR1/2-like"/>
</dbReference>
<sequence length="1403" mass="162941">MATQSFSHDNLIGQGDFAKVYKGHTHGHNIIAAKRLDRKSTEGEAEFMIELKILMEYKHEYVIGLVGYCDEEDEKIIVYEYASRGSLDKYLSDDSLTWVMRLKICIDIAIGLEFLHGTVLSPEMVIHRDICSSNILLFDDWKAKISDFGLSLILTGRLAYDFDKGIAPVARQHFEKGTLMEIVDRKIKEETDEHVFSLSKGPDKESLDIFSEIAFRCLAETQVQRPTIDVVINELKRAINCQENHKDNLKLSLEDIKLATQSFSHDNLIGQGDFAKVYKGHTHGHNIIAAKRLDRKSTEGEAEFMIELKILMEYKHEYVIGLVGYCDEEDEKIIVYEYASRGSLDKYLSDDSLTWVMRLKICIDIAIGLEFLHGTVSSPEMVIHRDICSSNILLFDDWKAKISDFGLSLVCPVNQDAVIDHITGTIGYRDPLYSKTGILTKESDIFSLGAVLFDILCGKLSSEKPDDKHLYLPFLAKQHYHLEKLDELVFEGIKKQIEPQSLNTFARIAYQCIHHRRERRPPANEVVIQLKKALEFQEDYEKWEPKLPTDYKKIVQMSKCPEIYSTKKKEELYNMFCTGILLQHDKVLLSFVGNGERNEMISATMFSYTNSCPHEWKSLRESRFGRVVEMLDISDLNIEIKTRAQFLSPDVVYGVYLIFKFCDSRNFSSKPMYVNLNYRKGHESLHAYFATWRDEQWMMIELYRFLNQNEDVVFEFLVECFSSYYCGDAAVYVEGIEFRAIDKVKHEEIGKLKEVQEVLKSDFNVGQAQQLPANFEEIFKICRNYDDLFWLGEVEGKKLLVLSAKAVLYKFSNVNIFTLKPPAQSRFQEVIELLPQQVFHLKCTIKRQMLSPLTEYVCYLVFKLSEKCQGLHCPVKVQDVLHKENTEAEFVYFITPSPLNTNDITRVPKQREDEWMEIQLLKFNSTHAFKDDSLSMNMKFTTHEGTMSGLIEDYEKWEPKLPTDYKKIIQMSKCPEIYSTKKKEELYNMFCKGILLQHDKVLLSFVGNGERNEMVSATMFSYINSCPHEWKSLPESRFGRVVEMLDISDLNIEIKTRAQFLSLDVVYGVYLIFKFCDSRNFSSKPMYVNLNYRKGHESLHAYFATWRDEQWMMIELYRFLNQNKDVVFEFLIEHFSSYYCGDAAIYVEGIEFRAIDKVKHEEIGKLKEVQEDLKSDFNVGQAQQLPANFEEMFKICRNYDDLFWLGEVEGKKFLVLSAKAVLYKFSNVNIFTLKPPAQSRFQEVIELLPQQVFHLKCTIKSQMLSPVTEYVCYLVFKLSEKCQGLHCPVKVQDVLHKENNEAEFVYFITPSPLNTNDITRVPKQREDGWMEIQLLKFNSTDAFKDDSLSMNMKFTTHEGTMSGLIVCGLEFRPMFSGNSDDIQRQSEKKKRLQHEVPKPTHSA</sequence>
<feature type="region of interest" description="Disordered" evidence="7">
    <location>
        <begin position="1378"/>
        <end position="1403"/>
    </location>
</feature>
<keyword evidence="1" id="KW-0723">Serine/threonine-protein kinase</keyword>
<dbReference type="SUPFAM" id="SSF56112">
    <property type="entry name" value="Protein kinase-like (PK-like)"/>
    <property type="match status" value="2"/>
</dbReference>
<evidence type="ECO:0000256" key="6">
    <source>
        <dbReference type="PROSITE-ProRule" id="PRU10141"/>
    </source>
</evidence>
<evidence type="ECO:0000256" key="4">
    <source>
        <dbReference type="ARBA" id="ARBA00022777"/>
    </source>
</evidence>
<dbReference type="Gene3D" id="3.30.200.20">
    <property type="entry name" value="Phosphorylase Kinase, domain 1"/>
    <property type="match status" value="2"/>
</dbReference>
<keyword evidence="4 9" id="KW-0418">Kinase</keyword>
<dbReference type="Pfam" id="PF07714">
    <property type="entry name" value="PK_Tyr_Ser-Thr"/>
    <property type="match status" value="2"/>
</dbReference>
<keyword evidence="5 6" id="KW-0067">ATP-binding</keyword>
<dbReference type="PROSITE" id="PS50011">
    <property type="entry name" value="PROTEIN_KINASE_DOM"/>
    <property type="match status" value="2"/>
</dbReference>
<dbReference type="GO" id="GO:0004674">
    <property type="term" value="F:protein serine/threonine kinase activity"/>
    <property type="evidence" value="ECO:0007669"/>
    <property type="project" value="UniProtKB-KW"/>
</dbReference>
<evidence type="ECO:0000256" key="1">
    <source>
        <dbReference type="ARBA" id="ARBA00022527"/>
    </source>
</evidence>
<dbReference type="PROSITE" id="PS00107">
    <property type="entry name" value="PROTEIN_KINASE_ATP"/>
    <property type="match status" value="1"/>
</dbReference>
<protein>
    <submittedName>
        <fullName evidence="9">Serine/threonine-protein kinase, active site protein</fullName>
    </submittedName>
</protein>
<dbReference type="InterPro" id="IPR011009">
    <property type="entry name" value="Kinase-like_dom_sf"/>
</dbReference>
<accession>A0A2U1PZV3</accession>
<feature type="domain" description="Protein kinase" evidence="8">
    <location>
        <begin position="6"/>
        <end position="268"/>
    </location>
</feature>
<dbReference type="InterPro" id="IPR000719">
    <property type="entry name" value="Prot_kinase_dom"/>
</dbReference>
<dbReference type="InterPro" id="IPR017441">
    <property type="entry name" value="Protein_kinase_ATP_BS"/>
</dbReference>
<dbReference type="EMBL" id="PKPP01000557">
    <property type="protein sequence ID" value="PWA91301.1"/>
    <property type="molecule type" value="Genomic_DNA"/>
</dbReference>
<dbReference type="GO" id="GO:0009506">
    <property type="term" value="C:plasmodesma"/>
    <property type="evidence" value="ECO:0007669"/>
    <property type="project" value="TreeGrafter"/>
</dbReference>
<evidence type="ECO:0000256" key="3">
    <source>
        <dbReference type="ARBA" id="ARBA00022741"/>
    </source>
</evidence>
<comment type="caution">
    <text evidence="9">The sequence shown here is derived from an EMBL/GenBank/DDBJ whole genome shotgun (WGS) entry which is preliminary data.</text>
</comment>
<evidence type="ECO:0000259" key="8">
    <source>
        <dbReference type="PROSITE" id="PS50011"/>
    </source>
</evidence>
<feature type="binding site" evidence="6">
    <location>
        <position position="291"/>
    </location>
    <ligand>
        <name>ATP</name>
        <dbReference type="ChEBI" id="CHEBI:30616"/>
    </ligand>
</feature>
<dbReference type="InterPro" id="IPR008266">
    <property type="entry name" value="Tyr_kinase_AS"/>
</dbReference>
<organism evidence="9 10">
    <name type="scientific">Artemisia annua</name>
    <name type="common">Sweet wormwood</name>
    <dbReference type="NCBI Taxonomy" id="35608"/>
    <lineage>
        <taxon>Eukaryota</taxon>
        <taxon>Viridiplantae</taxon>
        <taxon>Streptophyta</taxon>
        <taxon>Embryophyta</taxon>
        <taxon>Tracheophyta</taxon>
        <taxon>Spermatophyta</taxon>
        <taxon>Magnoliopsida</taxon>
        <taxon>eudicotyledons</taxon>
        <taxon>Gunneridae</taxon>
        <taxon>Pentapetalae</taxon>
        <taxon>asterids</taxon>
        <taxon>campanulids</taxon>
        <taxon>Asterales</taxon>
        <taxon>Asteraceae</taxon>
        <taxon>Asteroideae</taxon>
        <taxon>Anthemideae</taxon>
        <taxon>Artemisiinae</taxon>
        <taxon>Artemisia</taxon>
    </lineage>
</organism>
<dbReference type="PANTHER" id="PTHR27003:SF471">
    <property type="entry name" value="VASCULAR ENDOTHELIAL GROWTH FACTOR RECEPTOR 2 (VEGFR2)-RELATED"/>
    <property type="match status" value="1"/>
</dbReference>
<dbReference type="Proteomes" id="UP000245207">
    <property type="component" value="Unassembled WGS sequence"/>
</dbReference>
<evidence type="ECO:0000256" key="7">
    <source>
        <dbReference type="SAM" id="MobiDB-lite"/>
    </source>
</evidence>
<dbReference type="Gene3D" id="1.10.510.10">
    <property type="entry name" value="Transferase(Phosphotransferase) domain 1"/>
    <property type="match status" value="3"/>
</dbReference>
<dbReference type="STRING" id="35608.A0A2U1PZV3"/>
<dbReference type="OrthoDB" id="1475013at2759"/>
<feature type="compositionally biased region" description="Basic and acidic residues" evidence="7">
    <location>
        <begin position="1393"/>
        <end position="1403"/>
    </location>
</feature>
<feature type="domain" description="Protein kinase" evidence="8">
    <location>
        <begin position="263"/>
        <end position="534"/>
    </location>
</feature>
<dbReference type="Pfam" id="PF14299">
    <property type="entry name" value="PP2"/>
    <property type="match status" value="4"/>
</dbReference>
<dbReference type="InterPro" id="IPR025886">
    <property type="entry name" value="PP2-like"/>
</dbReference>
<keyword evidence="2" id="KW-0808">Transferase</keyword>
<name>A0A2U1PZV3_ARTAN</name>